<dbReference type="InterPro" id="IPR013033">
    <property type="entry name" value="MinC"/>
</dbReference>
<dbReference type="SUPFAM" id="SSF63848">
    <property type="entry name" value="Cell-division inhibitor MinC, C-terminal domain"/>
    <property type="match status" value="1"/>
</dbReference>
<comment type="function">
    <text evidence="6">Cell division inhibitor that blocks the formation of polar Z ring septums. Rapidly oscillates between the poles of the cell to destabilize FtsZ filaments that have formed before they mature into polar Z rings. Prevents FtsZ polymerization.</text>
</comment>
<dbReference type="GO" id="GO:0000917">
    <property type="term" value="P:division septum assembly"/>
    <property type="evidence" value="ECO:0007669"/>
    <property type="project" value="UniProtKB-KW"/>
</dbReference>
<dbReference type="InterPro" id="IPR016098">
    <property type="entry name" value="CAP/MinC_C"/>
</dbReference>
<dbReference type="RefSeq" id="WP_109624494.1">
    <property type="nucleotide sequence ID" value="NZ_JANKBI010000001.1"/>
</dbReference>
<evidence type="ECO:0000313" key="9">
    <source>
        <dbReference type="EMBL" id="PWJ79071.1"/>
    </source>
</evidence>
<evidence type="ECO:0000256" key="5">
    <source>
        <dbReference type="ARBA" id="ARBA00046874"/>
    </source>
</evidence>
<name>A0AB73TA68_9FIRM</name>
<keyword evidence="3 6" id="KW-0717">Septation</keyword>
<evidence type="ECO:0000259" key="7">
    <source>
        <dbReference type="Pfam" id="PF03775"/>
    </source>
</evidence>
<sequence length="229" mass="25476">MNPKSVIIKSNKYGLIVILDEKLPFDELLLDVADKFKESANFFKNAKMAVTFRGRVLTKAQERELVYAIVNNSQIHILCVVDEDKVQEEHYRCVVEDAMEEKMRQDGQFYRGTLRMGQVLETETSVVIMGDVNPGASVVSKGNIVVLGSCRGNVYAGATGDTGCFAAALIMKPQQVRIADKVARSAITKRVDTGEYKIDPKIAYVKDGHIYVKPIGQDTYLDIPTPLIE</sequence>
<dbReference type="PANTHER" id="PTHR34108:SF1">
    <property type="entry name" value="SEPTUM SITE-DETERMINING PROTEIN MINC"/>
    <property type="match status" value="1"/>
</dbReference>
<dbReference type="GO" id="GO:0000902">
    <property type="term" value="P:cell morphogenesis"/>
    <property type="evidence" value="ECO:0007669"/>
    <property type="project" value="InterPro"/>
</dbReference>
<evidence type="ECO:0000256" key="1">
    <source>
        <dbReference type="ARBA" id="ARBA00006291"/>
    </source>
</evidence>
<evidence type="ECO:0000259" key="8">
    <source>
        <dbReference type="Pfam" id="PF22642"/>
    </source>
</evidence>
<keyword evidence="10" id="KW-1185">Reference proteome</keyword>
<dbReference type="Gene3D" id="2.160.20.70">
    <property type="match status" value="1"/>
</dbReference>
<evidence type="ECO:0000313" key="10">
    <source>
        <dbReference type="Proteomes" id="UP000245412"/>
    </source>
</evidence>
<accession>A0AB73TA68</accession>
<protein>
    <recommendedName>
        <fullName evidence="6">Probable septum site-determining protein MinC</fullName>
    </recommendedName>
</protein>
<dbReference type="InterPro" id="IPR055219">
    <property type="entry name" value="MinC_N_1"/>
</dbReference>
<evidence type="ECO:0000256" key="3">
    <source>
        <dbReference type="ARBA" id="ARBA00023210"/>
    </source>
</evidence>
<dbReference type="Pfam" id="PF03775">
    <property type="entry name" value="MinC_C"/>
    <property type="match status" value="1"/>
</dbReference>
<dbReference type="EMBL" id="QGGY01000001">
    <property type="protein sequence ID" value="PWJ79071.1"/>
    <property type="molecule type" value="Genomic_DNA"/>
</dbReference>
<feature type="domain" description="Septum formation inhibitor MinC C-terminal" evidence="7">
    <location>
        <begin position="110"/>
        <end position="212"/>
    </location>
</feature>
<keyword evidence="4 6" id="KW-0131">Cell cycle</keyword>
<proteinExistence type="inferred from homology"/>
<comment type="caution">
    <text evidence="9">The sequence shown here is derived from an EMBL/GenBank/DDBJ whole genome shotgun (WGS) entry which is preliminary data.</text>
</comment>
<gene>
    <name evidence="6" type="primary">minC</name>
    <name evidence="9" type="ORF">C7383_101448</name>
</gene>
<dbReference type="Proteomes" id="UP000245412">
    <property type="component" value="Unassembled WGS sequence"/>
</dbReference>
<dbReference type="AlphaFoldDB" id="A0AB73TA68"/>
<dbReference type="HAMAP" id="MF_00267">
    <property type="entry name" value="MinC"/>
    <property type="match status" value="1"/>
</dbReference>
<evidence type="ECO:0000256" key="6">
    <source>
        <dbReference type="HAMAP-Rule" id="MF_00267"/>
    </source>
</evidence>
<feature type="domain" description="Septum site-determining protein MinC N-terminal" evidence="8">
    <location>
        <begin position="6"/>
        <end position="79"/>
    </location>
</feature>
<dbReference type="GO" id="GO:1901891">
    <property type="term" value="P:regulation of cell septum assembly"/>
    <property type="evidence" value="ECO:0007669"/>
    <property type="project" value="InterPro"/>
</dbReference>
<comment type="similarity">
    <text evidence="1 6">Belongs to the MinC family.</text>
</comment>
<evidence type="ECO:0000256" key="4">
    <source>
        <dbReference type="ARBA" id="ARBA00023306"/>
    </source>
</evidence>
<comment type="subunit">
    <text evidence="5 6">Interacts with MinD and FtsZ.</text>
</comment>
<keyword evidence="2 6" id="KW-0132">Cell division</keyword>
<evidence type="ECO:0000256" key="2">
    <source>
        <dbReference type="ARBA" id="ARBA00022618"/>
    </source>
</evidence>
<dbReference type="PANTHER" id="PTHR34108">
    <property type="entry name" value="SEPTUM SITE-DETERMINING PROTEIN MINC"/>
    <property type="match status" value="1"/>
</dbReference>
<dbReference type="InterPro" id="IPR036145">
    <property type="entry name" value="MinC_C_sf"/>
</dbReference>
<dbReference type="Gene3D" id="3.30.160.540">
    <property type="match status" value="1"/>
</dbReference>
<reference evidence="9 10" key="1">
    <citation type="submission" date="2018-05" db="EMBL/GenBank/DDBJ databases">
        <authorList>
            <person name="Goeker M."/>
            <person name="Huntemann M."/>
            <person name="Clum A."/>
            <person name="Pillay M."/>
            <person name="Palaniappan K."/>
            <person name="Varghese N."/>
            <person name="Mikhailova N."/>
            <person name="Stamatis D."/>
            <person name="Reddy T."/>
            <person name="Daum C."/>
            <person name="Shapiro N."/>
            <person name="Ivanova N."/>
            <person name="Kyrpides N."/>
            <person name="Woyke T."/>
        </authorList>
    </citation>
    <scope>NUCLEOTIDE SEQUENCE [LARGE SCALE GENOMIC DNA]</scope>
    <source>
        <strain evidence="9 10">DSM 26524</strain>
    </source>
</reference>
<organism evidence="9 10">
    <name type="scientific">Murimonas intestini</name>
    <dbReference type="NCBI Taxonomy" id="1337051"/>
    <lineage>
        <taxon>Bacteria</taxon>
        <taxon>Bacillati</taxon>
        <taxon>Bacillota</taxon>
        <taxon>Clostridia</taxon>
        <taxon>Lachnospirales</taxon>
        <taxon>Lachnospiraceae</taxon>
        <taxon>Murimonas</taxon>
    </lineage>
</organism>
<dbReference type="Pfam" id="PF22642">
    <property type="entry name" value="MinC_N_1"/>
    <property type="match status" value="1"/>
</dbReference>
<dbReference type="InterPro" id="IPR005526">
    <property type="entry name" value="Septum_form_inhib_MinC_C"/>
</dbReference>